<dbReference type="CDD" id="cd09276">
    <property type="entry name" value="Rnase_HI_RT_non_LTR"/>
    <property type="match status" value="1"/>
</dbReference>
<evidence type="ECO:0000256" key="4">
    <source>
        <dbReference type="ARBA" id="ARBA00022722"/>
    </source>
</evidence>
<dbReference type="Proteomes" id="UP001160148">
    <property type="component" value="Unassembled WGS sequence"/>
</dbReference>
<dbReference type="InterPro" id="IPR012337">
    <property type="entry name" value="RNaseH-like_sf"/>
</dbReference>
<evidence type="ECO:0000256" key="2">
    <source>
        <dbReference type="ARBA" id="ARBA00005300"/>
    </source>
</evidence>
<evidence type="ECO:0000313" key="9">
    <source>
        <dbReference type="EMBL" id="CAI6345476.1"/>
    </source>
</evidence>
<dbReference type="GO" id="GO:0043137">
    <property type="term" value="P:DNA replication, removal of RNA primer"/>
    <property type="evidence" value="ECO:0007669"/>
    <property type="project" value="TreeGrafter"/>
</dbReference>
<dbReference type="Gene3D" id="3.30.420.10">
    <property type="entry name" value="Ribonuclease H-like superfamily/Ribonuclease H"/>
    <property type="match status" value="1"/>
</dbReference>
<comment type="similarity">
    <text evidence="2">Belongs to the RNase H family.</text>
</comment>
<sequence length="794" mass="90158">MFSSMFKSLVTVSNKQNKNNSESTQNSIEHTRQNIDNVLKLLNEIKDDDSSENLVVSNAVPLDISTNGLLIRSDLVNSVNDTKSIGKKNQILVEHTNETQLLNQIESLHCLFTWKLKPQKKQDIITHIENKYGNYNLDISVSEFTFVRFIGNLIISYELYQNGKPNESDTKILEIGNWLEKLDKGTDEFYLSINSALKHIRMSNFVHMLFAANETGGFKSLLKEIVPFDNMDNKSKAAVYTIRAAILVEYGRSLECFKNASKYAKEACKLDPKTSHWFHIYSLVLTAQRQFVYRNEIYSTERLLLQKNALCPTENEVNLAIQQAISSSDGKNTYSVNLLVLTSLNELLENEFQVAQNGLPVFKTDDSEYTNEIDTESNLKKDMKIIVKKHKNGEDAVPLLNGLFPKYNENGKWKIMAQICSYTILFTNNFRAGVEQFLALIGEPTVSSSDLVLHHTSSFIGSKIFNLAELIWNEIKLATENSSATILMDNVFYYTTFLKINETYNLKLRAVDPFMRFKIISAPSAIPNCAKTMYNNEFEMEQYSKSKKIFTNSPQQLNLTQDTNIYYNQHFNSFQKYQCTQSIPSLMDLNFDLIFQSTFYTNNTTTNISSNLTNIDTSLTKLPRGSTSQATYKARLNSLLQNYPHSFRIYTDASKIQNNVGIAIVSNKDAYTYKLSSDYTSCEAEAVAILRALDYALAENFNDYIILSDSLTTISCIQNINTASDVVNSILCLIHAHQLKGNLMHLIWIPSHNAIEGNDIADRLARQIATSTTAITYSHNSFMATNIKSKFLKT</sequence>
<dbReference type="Pfam" id="PF00075">
    <property type="entry name" value="RNase_H"/>
    <property type="match status" value="1"/>
</dbReference>
<keyword evidence="10" id="KW-1185">Reference proteome</keyword>
<comment type="caution">
    <text evidence="9">The sequence shown here is derived from an EMBL/GenBank/DDBJ whole genome shotgun (WGS) entry which is preliminary data.</text>
</comment>
<organism evidence="9 10">
    <name type="scientific">Macrosiphum euphorbiae</name>
    <name type="common">potato aphid</name>
    <dbReference type="NCBI Taxonomy" id="13131"/>
    <lineage>
        <taxon>Eukaryota</taxon>
        <taxon>Metazoa</taxon>
        <taxon>Ecdysozoa</taxon>
        <taxon>Arthropoda</taxon>
        <taxon>Hexapoda</taxon>
        <taxon>Insecta</taxon>
        <taxon>Pterygota</taxon>
        <taxon>Neoptera</taxon>
        <taxon>Paraneoptera</taxon>
        <taxon>Hemiptera</taxon>
        <taxon>Sternorrhyncha</taxon>
        <taxon>Aphidomorpha</taxon>
        <taxon>Aphidoidea</taxon>
        <taxon>Aphididae</taxon>
        <taxon>Macrosiphini</taxon>
        <taxon>Macrosiphum</taxon>
    </lineage>
</organism>
<keyword evidence="5" id="KW-0479">Metal-binding</keyword>
<dbReference type="PANTHER" id="PTHR10642:SF26">
    <property type="entry name" value="RIBONUCLEASE H1"/>
    <property type="match status" value="1"/>
</dbReference>
<evidence type="ECO:0000313" key="10">
    <source>
        <dbReference type="Proteomes" id="UP001160148"/>
    </source>
</evidence>
<accession>A0AAV0VRX0</accession>
<keyword evidence="4" id="KW-0540">Nuclease</keyword>
<evidence type="ECO:0000256" key="6">
    <source>
        <dbReference type="ARBA" id="ARBA00022759"/>
    </source>
</evidence>
<name>A0AAV0VRX0_9HEMI</name>
<dbReference type="InterPro" id="IPR036397">
    <property type="entry name" value="RNaseH_sf"/>
</dbReference>
<keyword evidence="7" id="KW-0378">Hydrolase</keyword>
<proteinExistence type="inferred from homology"/>
<dbReference type="InterPro" id="IPR002156">
    <property type="entry name" value="RNaseH_domain"/>
</dbReference>
<evidence type="ECO:0000256" key="1">
    <source>
        <dbReference type="ARBA" id="ARBA00000077"/>
    </source>
</evidence>
<dbReference type="GO" id="GO:0003676">
    <property type="term" value="F:nucleic acid binding"/>
    <property type="evidence" value="ECO:0007669"/>
    <property type="project" value="InterPro"/>
</dbReference>
<feature type="domain" description="RNase H type-1" evidence="8">
    <location>
        <begin position="643"/>
        <end position="770"/>
    </location>
</feature>
<dbReference type="InterPro" id="IPR050092">
    <property type="entry name" value="RNase_H"/>
</dbReference>
<evidence type="ECO:0000256" key="5">
    <source>
        <dbReference type="ARBA" id="ARBA00022723"/>
    </source>
</evidence>
<evidence type="ECO:0000256" key="3">
    <source>
        <dbReference type="ARBA" id="ARBA00012180"/>
    </source>
</evidence>
<comment type="catalytic activity">
    <reaction evidence="1">
        <text>Endonucleolytic cleavage to 5'-phosphomonoester.</text>
        <dbReference type="EC" id="3.1.26.4"/>
    </reaction>
</comment>
<evidence type="ECO:0000256" key="7">
    <source>
        <dbReference type="ARBA" id="ARBA00022801"/>
    </source>
</evidence>
<protein>
    <recommendedName>
        <fullName evidence="3">ribonuclease H</fullName>
        <ecNumber evidence="3">3.1.26.4</ecNumber>
    </recommendedName>
</protein>
<dbReference type="SUPFAM" id="SSF53098">
    <property type="entry name" value="Ribonuclease H-like"/>
    <property type="match status" value="1"/>
</dbReference>
<dbReference type="InterPro" id="IPR011990">
    <property type="entry name" value="TPR-like_helical_dom_sf"/>
</dbReference>
<dbReference type="GO" id="GO:0046872">
    <property type="term" value="F:metal ion binding"/>
    <property type="evidence" value="ECO:0007669"/>
    <property type="project" value="UniProtKB-KW"/>
</dbReference>
<gene>
    <name evidence="9" type="ORF">MEUPH1_LOCUS2484</name>
</gene>
<dbReference type="GO" id="GO:0004523">
    <property type="term" value="F:RNA-DNA hybrid ribonuclease activity"/>
    <property type="evidence" value="ECO:0007669"/>
    <property type="project" value="UniProtKB-EC"/>
</dbReference>
<reference evidence="9 10" key="1">
    <citation type="submission" date="2023-01" db="EMBL/GenBank/DDBJ databases">
        <authorList>
            <person name="Whitehead M."/>
        </authorList>
    </citation>
    <scope>NUCLEOTIDE SEQUENCE [LARGE SCALE GENOMIC DNA]</scope>
</reference>
<dbReference type="EC" id="3.1.26.4" evidence="3"/>
<keyword evidence="6" id="KW-0255">Endonuclease</keyword>
<dbReference type="Gene3D" id="1.25.40.10">
    <property type="entry name" value="Tetratricopeptide repeat domain"/>
    <property type="match status" value="1"/>
</dbReference>
<dbReference type="PANTHER" id="PTHR10642">
    <property type="entry name" value="RIBONUCLEASE H1"/>
    <property type="match status" value="1"/>
</dbReference>
<dbReference type="EMBL" id="CARXXK010000001">
    <property type="protein sequence ID" value="CAI6345476.1"/>
    <property type="molecule type" value="Genomic_DNA"/>
</dbReference>
<dbReference type="AlphaFoldDB" id="A0AAV0VRX0"/>
<dbReference type="PROSITE" id="PS50879">
    <property type="entry name" value="RNASE_H_1"/>
    <property type="match status" value="1"/>
</dbReference>
<evidence type="ECO:0000259" key="8">
    <source>
        <dbReference type="PROSITE" id="PS50879"/>
    </source>
</evidence>